<feature type="region of interest" description="Disordered" evidence="1">
    <location>
        <begin position="872"/>
        <end position="961"/>
    </location>
</feature>
<proteinExistence type="predicted"/>
<feature type="compositionally biased region" description="Polar residues" evidence="1">
    <location>
        <begin position="772"/>
        <end position="785"/>
    </location>
</feature>
<name>A0AAE1CTP1_9GAST</name>
<organism evidence="2 3">
    <name type="scientific">Elysia crispata</name>
    <name type="common">lettuce slug</name>
    <dbReference type="NCBI Taxonomy" id="231223"/>
    <lineage>
        <taxon>Eukaryota</taxon>
        <taxon>Metazoa</taxon>
        <taxon>Spiralia</taxon>
        <taxon>Lophotrochozoa</taxon>
        <taxon>Mollusca</taxon>
        <taxon>Gastropoda</taxon>
        <taxon>Heterobranchia</taxon>
        <taxon>Euthyneura</taxon>
        <taxon>Panpulmonata</taxon>
        <taxon>Sacoglossa</taxon>
        <taxon>Placobranchoidea</taxon>
        <taxon>Plakobranchidae</taxon>
        <taxon>Elysia</taxon>
    </lineage>
</organism>
<protein>
    <submittedName>
        <fullName evidence="2">Uncharacterized protein</fullName>
    </submittedName>
</protein>
<comment type="caution">
    <text evidence="2">The sequence shown here is derived from an EMBL/GenBank/DDBJ whole genome shotgun (WGS) entry which is preliminary data.</text>
</comment>
<feature type="region of interest" description="Disordered" evidence="1">
    <location>
        <begin position="752"/>
        <end position="785"/>
    </location>
</feature>
<evidence type="ECO:0000313" key="3">
    <source>
        <dbReference type="Proteomes" id="UP001283361"/>
    </source>
</evidence>
<evidence type="ECO:0000256" key="1">
    <source>
        <dbReference type="SAM" id="MobiDB-lite"/>
    </source>
</evidence>
<reference evidence="2" key="1">
    <citation type="journal article" date="2023" name="G3 (Bethesda)">
        <title>A reference genome for the long-term kleptoplast-retaining sea slug Elysia crispata morphotype clarki.</title>
        <authorList>
            <person name="Eastman K.E."/>
            <person name="Pendleton A.L."/>
            <person name="Shaikh M.A."/>
            <person name="Suttiyut T."/>
            <person name="Ogas R."/>
            <person name="Tomko P."/>
            <person name="Gavelis G."/>
            <person name="Widhalm J.R."/>
            <person name="Wisecaver J.H."/>
        </authorList>
    </citation>
    <scope>NUCLEOTIDE SEQUENCE</scope>
    <source>
        <strain evidence="2">ECLA1</strain>
    </source>
</reference>
<feature type="compositionally biased region" description="Basic and acidic residues" evidence="1">
    <location>
        <begin position="191"/>
        <end position="203"/>
    </location>
</feature>
<sequence length="961" mass="105448">MTALTSIFQNALAIVVGIFIRLTDIHEGLELYQVSGTVEPICSVRGDACLSFPLPDDSTRNQEYTIEVQYGVILTDQSHQATKPSRTRMKEEANIAMGLLTANKWQPSVLQLLPFSNNNVGVKRHPQGVPSATYSESGVDREFPLLAVTRSENARPRSKSANVPSDASLSQAGGAERKFGQGQQRRLFRASSERLARGADRTSIRNGQSASAGDKHKNKLRARSDYGISTFYKRPEVVKISVNDINEQILGKNRVRSALTANESPNAKICESPNGVVRMKLKDGDGSEEENRESRREVGKGNKTLLPKSALKPTPGRWPNSGLTFWSSATTVPNTANVRGIPRTIQRSRGGEIDTSRSREASSAPAEVYFRKDGRRVKLNVNELPRSKTPIADNDPDKLNMQHVIAFLQSSSSGDENDKRREVETVSAKMIPGQLAHSPIKRSAINGVITASPDQNGLVSIRPSQVASRAGSVSPEKVNRFLSDIEYEITPHRLSFNKTQLEEEKNNGTSNALHGKAGAESMELYRKTRTSTGGLLNYSEFKTHSVSLGEKPSLASSGYPNLEDIHIPLSIRKIRDSTQGGDAKPFRLHRFLTLVSNGPEMKAPEKIERSAGGAGQSKNFGFRDKRRAFRKGSGSDKTGKGQLHQKRSHPDSNLYYLDVSSPFNDRPRSKGESRGSSNSRQEEVEAEQLRKDVQRVIRLPRAHFEADSDEESSPYCTVPAARNKRALTLSAQGKAIKNIFSDNSNNNKLSLAQHHADKKSSQKGIDPKDRNTNIMGDSANSFGKNNAEQNIQERIEGAEVNVPQLKDDTYEVVDPVIDCQENKENGSEKSEITTDKVSAVTFRDVLGLRSEPGANIAGKDSSSAITEHGSTTFLTQAPSSSSPPHYEQNPLSPSNADQQTNNASKGSPVSKREGGTSGSTPSPTRDHVKLSLRKEKNKTRELTYMFQVDHKGMESFSPSPK</sequence>
<feature type="compositionally biased region" description="Polar residues" evidence="1">
    <location>
        <begin position="872"/>
        <end position="907"/>
    </location>
</feature>
<dbReference type="EMBL" id="JAWDGP010006834">
    <property type="protein sequence ID" value="KAK3734933.1"/>
    <property type="molecule type" value="Genomic_DNA"/>
</dbReference>
<dbReference type="AlphaFoldDB" id="A0AAE1CTP1"/>
<dbReference type="Proteomes" id="UP001283361">
    <property type="component" value="Unassembled WGS sequence"/>
</dbReference>
<feature type="compositionally biased region" description="Basic and acidic residues" evidence="1">
    <location>
        <begin position="680"/>
        <end position="691"/>
    </location>
</feature>
<feature type="compositionally biased region" description="Polar residues" evidence="1">
    <location>
        <begin position="159"/>
        <end position="171"/>
    </location>
</feature>
<keyword evidence="3" id="KW-1185">Reference proteome</keyword>
<feature type="region of interest" description="Disordered" evidence="1">
    <location>
        <begin position="603"/>
        <end position="691"/>
    </location>
</feature>
<feature type="compositionally biased region" description="Basic and acidic residues" evidence="1">
    <location>
        <begin position="924"/>
        <end position="941"/>
    </location>
</feature>
<feature type="region of interest" description="Disordered" evidence="1">
    <location>
        <begin position="150"/>
        <end position="218"/>
    </location>
</feature>
<feature type="compositionally biased region" description="Basic and acidic residues" evidence="1">
    <location>
        <begin position="754"/>
        <end position="771"/>
    </location>
</feature>
<feature type="region of interest" description="Disordered" evidence="1">
    <location>
        <begin position="278"/>
        <end position="317"/>
    </location>
</feature>
<evidence type="ECO:0000313" key="2">
    <source>
        <dbReference type="EMBL" id="KAK3734933.1"/>
    </source>
</evidence>
<accession>A0AAE1CTP1</accession>
<gene>
    <name evidence="2" type="ORF">RRG08_038957</name>
</gene>